<dbReference type="InterPro" id="IPR036388">
    <property type="entry name" value="WH-like_DNA-bd_sf"/>
</dbReference>
<evidence type="ECO:0000313" key="10">
    <source>
        <dbReference type="Proteomes" id="UP000659223"/>
    </source>
</evidence>
<evidence type="ECO:0000259" key="8">
    <source>
        <dbReference type="PROSITE" id="PS50850"/>
    </source>
</evidence>
<feature type="transmembrane region" description="Helical" evidence="7">
    <location>
        <begin position="92"/>
        <end position="110"/>
    </location>
</feature>
<reference evidence="10" key="1">
    <citation type="journal article" date="2019" name="Int. J. Syst. Evol. Microbiol.">
        <title>The Global Catalogue of Microorganisms (GCM) 10K type strain sequencing project: providing services to taxonomists for standard genome sequencing and annotation.</title>
        <authorList>
            <consortium name="The Broad Institute Genomics Platform"/>
            <consortium name="The Broad Institute Genome Sequencing Center for Infectious Disease"/>
            <person name="Wu L."/>
            <person name="Ma J."/>
        </authorList>
    </citation>
    <scope>NUCLEOTIDE SEQUENCE [LARGE SCALE GENOMIC DNA]</scope>
    <source>
        <strain evidence="10">JCM 4586</strain>
    </source>
</reference>
<dbReference type="RefSeq" id="WP_190021639.1">
    <property type="nucleotide sequence ID" value="NZ_BMUT01000004.1"/>
</dbReference>
<evidence type="ECO:0000256" key="7">
    <source>
        <dbReference type="SAM" id="Phobius"/>
    </source>
</evidence>
<protein>
    <submittedName>
        <fullName evidence="9">MFS transporter</fullName>
    </submittedName>
</protein>
<comment type="subcellular location">
    <subcellularLocation>
        <location evidence="1">Cell membrane</location>
        <topology evidence="1">Multi-pass membrane protein</topology>
    </subcellularLocation>
</comment>
<feature type="transmembrane region" description="Helical" evidence="7">
    <location>
        <begin position="375"/>
        <end position="396"/>
    </location>
</feature>
<evidence type="ECO:0000313" key="9">
    <source>
        <dbReference type="EMBL" id="GGX77613.1"/>
    </source>
</evidence>
<keyword evidence="3" id="KW-1003">Cell membrane</keyword>
<feature type="transmembrane region" description="Helical" evidence="7">
    <location>
        <begin position="150"/>
        <end position="171"/>
    </location>
</feature>
<evidence type="ECO:0000256" key="5">
    <source>
        <dbReference type="ARBA" id="ARBA00022989"/>
    </source>
</evidence>
<name>A0ABQ2YCB8_9ACTN</name>
<feature type="domain" description="Major facilitator superfamily (MFS) profile" evidence="8">
    <location>
        <begin position="27"/>
        <end position="505"/>
    </location>
</feature>
<evidence type="ECO:0000256" key="2">
    <source>
        <dbReference type="ARBA" id="ARBA00022448"/>
    </source>
</evidence>
<dbReference type="PROSITE" id="PS50850">
    <property type="entry name" value="MFS"/>
    <property type="match status" value="1"/>
</dbReference>
<dbReference type="Gene3D" id="1.20.1720.10">
    <property type="entry name" value="Multidrug resistance protein D"/>
    <property type="match status" value="1"/>
</dbReference>
<proteinExistence type="predicted"/>
<evidence type="ECO:0000256" key="3">
    <source>
        <dbReference type="ARBA" id="ARBA00022475"/>
    </source>
</evidence>
<accession>A0ABQ2YCB8</accession>
<evidence type="ECO:0000256" key="1">
    <source>
        <dbReference type="ARBA" id="ARBA00004651"/>
    </source>
</evidence>
<evidence type="ECO:0000256" key="4">
    <source>
        <dbReference type="ARBA" id="ARBA00022692"/>
    </source>
</evidence>
<dbReference type="Gene3D" id="1.10.10.10">
    <property type="entry name" value="Winged helix-like DNA-binding domain superfamily/Winged helix DNA-binding domain"/>
    <property type="match status" value="1"/>
</dbReference>
<sequence length="683" mass="71898">MTTAPAPPADVPAAAPPPLSRRRTNLVFVTIVLGMLLAALDQTIVSTALPTIVADLGGGGHMAWVVTAYLLAETVSTVLVGKFGDLFGRKVVFQLSAVVFTAGSVFAGVADSMLMLIAARALQGVGGGGLMVTAMALIADVIPLRERGKYQGALGAVFGVTTVVGPTLGGVFTDHATWRWCFYVNVPVAIVMVVMAARTIPVVRSAVRPVIDYLGIALVAAGSSALVLGLEWGGNTYAWSSAVVVGLFAGAVVLLTGFVLVELRAKEPMLPMHLFRNPVFTVCSLLSFIVGFAMLGALTYLPTYLQYVDGVSATMSGVRALPMVAGLLGASMLSGIVVSRTGRYRMFPVAGMAVMALGLYLMSTMGASTGAWLESLYMFVLGVGIGLAMQVLTIAVQNTVPYHELGTATSGVTFFRTLGSSFGTAIFGTLYSNRLKPNLTEALSRSPGVPPSAVISPQGLAALPPEQARPVVDAYAQTVNYVFLWVVPVALAGFVAAWFLKEVPLRDSARAGASDMGEGFAAPDSAEAERQLERAVAGVMRKAKGPVSRQVLAESGSPLGPAEAWTLSQIHWRLCVRGEAALSSVAAAHRMPPEVLQPAFARTAEAGYARVDGDRLSLTPAGEAEIERLGTTWRAWLAARLDDWDVGDPEDRARLDRALDAMAERLLEEAEAAEEEGQERITV</sequence>
<feature type="transmembrane region" description="Helical" evidence="7">
    <location>
        <begin position="210"/>
        <end position="230"/>
    </location>
</feature>
<feature type="transmembrane region" description="Helical" evidence="7">
    <location>
        <begin position="320"/>
        <end position="339"/>
    </location>
</feature>
<keyword evidence="5 7" id="KW-1133">Transmembrane helix</keyword>
<keyword evidence="10" id="KW-1185">Reference proteome</keyword>
<dbReference type="SUPFAM" id="SSF103473">
    <property type="entry name" value="MFS general substrate transporter"/>
    <property type="match status" value="1"/>
</dbReference>
<feature type="transmembrane region" description="Helical" evidence="7">
    <location>
        <begin position="482"/>
        <end position="500"/>
    </location>
</feature>
<keyword evidence="6 7" id="KW-0472">Membrane</keyword>
<dbReference type="Proteomes" id="UP000659223">
    <property type="component" value="Unassembled WGS sequence"/>
</dbReference>
<dbReference type="NCBIfam" id="TIGR00711">
    <property type="entry name" value="efflux_EmrB"/>
    <property type="match status" value="1"/>
</dbReference>
<feature type="transmembrane region" description="Helical" evidence="7">
    <location>
        <begin position="26"/>
        <end position="49"/>
    </location>
</feature>
<dbReference type="InterPro" id="IPR036259">
    <property type="entry name" value="MFS_trans_sf"/>
</dbReference>
<comment type="caution">
    <text evidence="9">The sequence shown here is derived from an EMBL/GenBank/DDBJ whole genome shotgun (WGS) entry which is preliminary data.</text>
</comment>
<feature type="transmembrane region" description="Helical" evidence="7">
    <location>
        <begin position="177"/>
        <end position="198"/>
    </location>
</feature>
<organism evidence="9 10">
    <name type="scientific">Streptomyces hiroshimensis</name>
    <dbReference type="NCBI Taxonomy" id="66424"/>
    <lineage>
        <taxon>Bacteria</taxon>
        <taxon>Bacillati</taxon>
        <taxon>Actinomycetota</taxon>
        <taxon>Actinomycetes</taxon>
        <taxon>Kitasatosporales</taxon>
        <taxon>Streptomycetaceae</taxon>
        <taxon>Streptomyces</taxon>
    </lineage>
</organism>
<feature type="transmembrane region" description="Helical" evidence="7">
    <location>
        <begin position="61"/>
        <end position="80"/>
    </location>
</feature>
<feature type="transmembrane region" description="Helical" evidence="7">
    <location>
        <begin position="236"/>
        <end position="259"/>
    </location>
</feature>
<dbReference type="InterPro" id="IPR004638">
    <property type="entry name" value="EmrB-like"/>
</dbReference>
<feature type="transmembrane region" description="Helical" evidence="7">
    <location>
        <begin position="116"/>
        <end position="138"/>
    </location>
</feature>
<dbReference type="Pfam" id="PF07690">
    <property type="entry name" value="MFS_1"/>
    <property type="match status" value="1"/>
</dbReference>
<dbReference type="PANTHER" id="PTHR23501:SF197">
    <property type="entry name" value="COMD"/>
    <property type="match status" value="1"/>
</dbReference>
<feature type="transmembrane region" description="Helical" evidence="7">
    <location>
        <begin position="346"/>
        <end position="363"/>
    </location>
</feature>
<dbReference type="CDD" id="cd17502">
    <property type="entry name" value="MFS_Azr1_MDR_like"/>
    <property type="match status" value="1"/>
</dbReference>
<keyword evidence="2" id="KW-0813">Transport</keyword>
<feature type="transmembrane region" description="Helical" evidence="7">
    <location>
        <begin position="279"/>
        <end position="300"/>
    </location>
</feature>
<dbReference type="PANTHER" id="PTHR23501">
    <property type="entry name" value="MAJOR FACILITATOR SUPERFAMILY"/>
    <property type="match status" value="1"/>
</dbReference>
<keyword evidence="4 7" id="KW-0812">Transmembrane</keyword>
<dbReference type="PRINTS" id="PR01036">
    <property type="entry name" value="TCRTETB"/>
</dbReference>
<dbReference type="EMBL" id="BMUT01000004">
    <property type="protein sequence ID" value="GGX77613.1"/>
    <property type="molecule type" value="Genomic_DNA"/>
</dbReference>
<gene>
    <name evidence="9" type="ORF">GCM10010324_23930</name>
</gene>
<dbReference type="Gene3D" id="1.20.1250.20">
    <property type="entry name" value="MFS general substrate transporter like domains"/>
    <property type="match status" value="1"/>
</dbReference>
<dbReference type="InterPro" id="IPR020846">
    <property type="entry name" value="MFS_dom"/>
</dbReference>
<evidence type="ECO:0000256" key="6">
    <source>
        <dbReference type="ARBA" id="ARBA00023136"/>
    </source>
</evidence>
<dbReference type="InterPro" id="IPR011701">
    <property type="entry name" value="MFS"/>
</dbReference>